<evidence type="ECO:0000259" key="2">
    <source>
        <dbReference type="PROSITE" id="PS50801"/>
    </source>
</evidence>
<dbReference type="Proteomes" id="UP000198878">
    <property type="component" value="Unassembled WGS sequence"/>
</dbReference>
<evidence type="ECO:0000313" key="4">
    <source>
        <dbReference type="Proteomes" id="UP000198878"/>
    </source>
</evidence>
<evidence type="ECO:0000313" key="3">
    <source>
        <dbReference type="EMBL" id="SEF21024.1"/>
    </source>
</evidence>
<dbReference type="InterPro" id="IPR036513">
    <property type="entry name" value="STAS_dom_sf"/>
</dbReference>
<sequence length="129" mass="13840">MTTHERPSLVGADPPPTHRLPSPRAPADLRSSLRWKSSDAIVVQVGGEIDLCTAGALEATLTEHVRARPGVLRVDLSEVRFFGAAGLRVLVRAHRHAEAAGVHLVVDPGRSRAAVRALQLLDELEALLP</sequence>
<dbReference type="InterPro" id="IPR002645">
    <property type="entry name" value="STAS_dom"/>
</dbReference>
<reference evidence="4" key="1">
    <citation type="submission" date="2016-10" db="EMBL/GenBank/DDBJ databases">
        <authorList>
            <person name="Varghese N."/>
            <person name="Submissions S."/>
        </authorList>
    </citation>
    <scope>NUCLEOTIDE SEQUENCE [LARGE SCALE GENOMIC DNA]</scope>
    <source>
        <strain evidence="4">DSM 44654</strain>
    </source>
</reference>
<dbReference type="STRING" id="218821.SAMN05421837_101676"/>
<dbReference type="AlphaFoldDB" id="A0A1H5Q549"/>
<protein>
    <submittedName>
        <fullName evidence="3">Anti-anti-sigma factor</fullName>
    </submittedName>
</protein>
<dbReference type="GO" id="GO:0043856">
    <property type="term" value="F:anti-sigma factor antagonist activity"/>
    <property type="evidence" value="ECO:0007669"/>
    <property type="project" value="TreeGrafter"/>
</dbReference>
<name>A0A1H5Q549_9PSEU</name>
<feature type="domain" description="STAS" evidence="2">
    <location>
        <begin position="39"/>
        <end position="129"/>
    </location>
</feature>
<dbReference type="PROSITE" id="PS50801">
    <property type="entry name" value="STAS"/>
    <property type="match status" value="1"/>
</dbReference>
<accession>A0A1H5Q549</accession>
<dbReference type="EMBL" id="FNUJ01000001">
    <property type="protein sequence ID" value="SEF21024.1"/>
    <property type="molecule type" value="Genomic_DNA"/>
</dbReference>
<feature type="region of interest" description="Disordered" evidence="1">
    <location>
        <begin position="1"/>
        <end position="29"/>
    </location>
</feature>
<evidence type="ECO:0000256" key="1">
    <source>
        <dbReference type="SAM" id="MobiDB-lite"/>
    </source>
</evidence>
<gene>
    <name evidence="3" type="ORF">SAMN05421837_101676</name>
</gene>
<organism evidence="3 4">
    <name type="scientific">Amycolatopsis pretoriensis</name>
    <dbReference type="NCBI Taxonomy" id="218821"/>
    <lineage>
        <taxon>Bacteria</taxon>
        <taxon>Bacillati</taxon>
        <taxon>Actinomycetota</taxon>
        <taxon>Actinomycetes</taxon>
        <taxon>Pseudonocardiales</taxon>
        <taxon>Pseudonocardiaceae</taxon>
        <taxon>Amycolatopsis</taxon>
    </lineage>
</organism>
<dbReference type="InterPro" id="IPR058548">
    <property type="entry name" value="MlaB-like_STAS"/>
</dbReference>
<dbReference type="CDD" id="cd07043">
    <property type="entry name" value="STAS_anti-anti-sigma_factors"/>
    <property type="match status" value="1"/>
</dbReference>
<dbReference type="RefSeq" id="WP_086681857.1">
    <property type="nucleotide sequence ID" value="NZ_FNUJ01000001.1"/>
</dbReference>
<dbReference type="SUPFAM" id="SSF52091">
    <property type="entry name" value="SpoIIaa-like"/>
    <property type="match status" value="1"/>
</dbReference>
<dbReference type="Gene3D" id="3.30.750.24">
    <property type="entry name" value="STAS domain"/>
    <property type="match status" value="1"/>
</dbReference>
<dbReference type="PANTHER" id="PTHR33495:SF2">
    <property type="entry name" value="ANTI-SIGMA FACTOR ANTAGONIST TM_1081-RELATED"/>
    <property type="match status" value="1"/>
</dbReference>
<dbReference type="PANTHER" id="PTHR33495">
    <property type="entry name" value="ANTI-SIGMA FACTOR ANTAGONIST TM_1081-RELATED-RELATED"/>
    <property type="match status" value="1"/>
</dbReference>
<proteinExistence type="predicted"/>
<keyword evidence="4" id="KW-1185">Reference proteome</keyword>
<dbReference type="Pfam" id="PF13466">
    <property type="entry name" value="STAS_2"/>
    <property type="match status" value="1"/>
</dbReference>
<dbReference type="OrthoDB" id="3623810at2"/>